<evidence type="ECO:0000313" key="6">
    <source>
        <dbReference type="EMBL" id="KAJ4478927.1"/>
    </source>
</evidence>
<keyword evidence="2" id="KW-0479">Metal-binding</keyword>
<dbReference type="InterPro" id="IPR034812">
    <property type="entry name" value="Ppo-like_N"/>
</dbReference>
<keyword evidence="7" id="KW-1185">Reference proteome</keyword>
<evidence type="ECO:0000256" key="1">
    <source>
        <dbReference type="ARBA" id="ARBA00022617"/>
    </source>
</evidence>
<dbReference type="Gene3D" id="1.10.640.10">
    <property type="entry name" value="Haem peroxidase domain superfamily, animal type"/>
    <property type="match status" value="1"/>
</dbReference>
<dbReference type="SUPFAM" id="SSF48113">
    <property type="entry name" value="Heme-dependent peroxidases"/>
    <property type="match status" value="1"/>
</dbReference>
<evidence type="ECO:0000256" key="2">
    <source>
        <dbReference type="ARBA" id="ARBA00022723"/>
    </source>
</evidence>
<dbReference type="Pfam" id="PF03098">
    <property type="entry name" value="An_peroxidase"/>
    <property type="match status" value="1"/>
</dbReference>
<keyword evidence="5" id="KW-0408">Iron</keyword>
<evidence type="ECO:0000313" key="7">
    <source>
        <dbReference type="Proteomes" id="UP001150217"/>
    </source>
</evidence>
<accession>A0ABQ8V870</accession>
<dbReference type="SUPFAM" id="SSF48264">
    <property type="entry name" value="Cytochrome P450"/>
    <property type="match status" value="1"/>
</dbReference>
<dbReference type="InterPro" id="IPR050783">
    <property type="entry name" value="Oxylipin_biosynth_metab"/>
</dbReference>
<keyword evidence="4" id="KW-0560">Oxidoreductase</keyword>
<dbReference type="CDD" id="cd09817">
    <property type="entry name" value="linoleate_diol_synthase_like"/>
    <property type="match status" value="1"/>
</dbReference>
<dbReference type="PROSITE" id="PS50292">
    <property type="entry name" value="PEROXIDASE_3"/>
    <property type="match status" value="1"/>
</dbReference>
<dbReference type="PANTHER" id="PTHR11903">
    <property type="entry name" value="PROSTAGLANDIN G/H SYNTHASE"/>
    <property type="match status" value="1"/>
</dbReference>
<dbReference type="InterPro" id="IPR036396">
    <property type="entry name" value="Cyt_P450_sf"/>
</dbReference>
<name>A0ABQ8V870_9AGAR</name>
<dbReference type="Gene3D" id="1.10.630.10">
    <property type="entry name" value="Cytochrome P450"/>
    <property type="match status" value="1"/>
</dbReference>
<dbReference type="GO" id="GO:0004601">
    <property type="term" value="F:peroxidase activity"/>
    <property type="evidence" value="ECO:0007669"/>
    <property type="project" value="UniProtKB-KW"/>
</dbReference>
<dbReference type="PANTHER" id="PTHR11903:SF37">
    <property type="entry name" value="PSI-PRODUCING OXYGENASE A"/>
    <property type="match status" value="1"/>
</dbReference>
<sequence>MHITRLILTFLSFCTSIFFHWTRFFFRVIPGYKHPIVLMSSFEAVIRKKLVDVVDELKPISQTIKSLPSIENALNHPEGINDRLLLLENLLTLMSELGTSTNEKYREISSDLQRLTIDFLYKDLPHPPSGYLALPPFSQTPPVEAPTSYTPGSYVNYAYRSADGSYYNPLIPSMGQAGTPYARSVPGTAQTNLKNLPDPGLVFDTLLKRPTKAEGSGEEEDGFTPHPGGVSSLFFALADLIIHSIFNTKPQNPTVNNTSSYLDLSVLYGSSEKEVQSVRRKDDKGRPDGTGRLYEDVFADSRLLLMPPAACALLVLFSRNHNFVAQRILQINEWNTYKNPESLKAQIDKGSSSAASDEEQTAAAQARIALQAQDDEIFHRSRLVNCGFFMKVILGDYVGAILGLARDGSSWRLDPLVEMRRLSHEFSPRGEGNVVSIEFNLLYRWHATLSRQDKKWTEKMFQETLQKDGINVHFDQLNPSQFFMAAGKALGQNKDVRTWTFDGLKRDGSGSFSDADIVKILQDSTSYRAGAFRARGIPDVLRVIEILGIEQARGWGACSLNEFRKFIGLKPYKSFKEWNNDDSVAKAAEVLYKDIDNLELHVGMQAEQAKVPGPGAGLCPGYTISRSILADAVCLTRGDRFLTVDFTPFNLTTWGFADCQYPTAPDGSYGGMLTKLLFRHFPAYYPARSAYAHFPFLDPVYMEKELQKRGIADQYIWTRPRPPVGVQEGEALVINNYEEVTKILSAPQNWRSDYDIKLGTVVAGLKSPKLPDMTLVNKLLHDSSDKWPSFFVRQTQNLLKDRCVGHAGSQANLKFVDIVSDVINVLPVRWICQELAGLELGKDYPESEYIIELNNVCRYVFLDWDPVYDWQLRESSTNFFREFNKDVKHHLETESGFISNTISHFKKPLPKRPAFLERLHKEGHERRADELATALFCAVVPTAAHWAQNVAHIVNYFIEAGRIEERAELVALVKEGKIDGRAIDLIKNALVVDPAVFAAQRTALRGTSIARRDGSNVVAGETVFVNIFEANANRPNGKPGIHTAGEHGYLLSSEFFERVTPLVVAEILALSNLQRGPGASGVFTRFTQNLHGAPEQVYVDARGGLTPFPTSLTISFTS</sequence>
<proteinExistence type="predicted"/>
<organism evidence="6 7">
    <name type="scientific">Lentinula lateritia</name>
    <dbReference type="NCBI Taxonomy" id="40482"/>
    <lineage>
        <taxon>Eukaryota</taxon>
        <taxon>Fungi</taxon>
        <taxon>Dikarya</taxon>
        <taxon>Basidiomycota</taxon>
        <taxon>Agaricomycotina</taxon>
        <taxon>Agaricomycetes</taxon>
        <taxon>Agaricomycetidae</taxon>
        <taxon>Agaricales</taxon>
        <taxon>Marasmiineae</taxon>
        <taxon>Omphalotaceae</taxon>
        <taxon>Lentinula</taxon>
    </lineage>
</organism>
<evidence type="ECO:0000256" key="3">
    <source>
        <dbReference type="ARBA" id="ARBA00022964"/>
    </source>
</evidence>
<keyword evidence="6" id="KW-0575">Peroxidase</keyword>
<dbReference type="PRINTS" id="PR00457">
    <property type="entry name" value="ANPEROXIDASE"/>
</dbReference>
<dbReference type="InterPro" id="IPR037120">
    <property type="entry name" value="Haem_peroxidase_sf_animal"/>
</dbReference>
<keyword evidence="3" id="KW-0223">Dioxygenase</keyword>
<gene>
    <name evidence="6" type="ORF">C8R41DRAFT_509025</name>
</gene>
<comment type="caution">
    <text evidence="6">The sequence shown here is derived from an EMBL/GenBank/DDBJ whole genome shotgun (WGS) entry which is preliminary data.</text>
</comment>
<evidence type="ECO:0000256" key="4">
    <source>
        <dbReference type="ARBA" id="ARBA00023002"/>
    </source>
</evidence>
<dbReference type="Proteomes" id="UP001150217">
    <property type="component" value="Unassembled WGS sequence"/>
</dbReference>
<dbReference type="EMBL" id="JANVFT010000064">
    <property type="protein sequence ID" value="KAJ4478927.1"/>
    <property type="molecule type" value="Genomic_DNA"/>
</dbReference>
<keyword evidence="1" id="KW-0349">Heme</keyword>
<reference evidence="6" key="1">
    <citation type="submission" date="2022-08" db="EMBL/GenBank/DDBJ databases">
        <title>A Global Phylogenomic Analysis of the Shiitake Genus Lentinula.</title>
        <authorList>
            <consortium name="DOE Joint Genome Institute"/>
            <person name="Sierra-Patev S."/>
            <person name="Min B."/>
            <person name="Naranjo-Ortiz M."/>
            <person name="Looney B."/>
            <person name="Konkel Z."/>
            <person name="Slot J.C."/>
            <person name="Sakamoto Y."/>
            <person name="Steenwyk J.L."/>
            <person name="Rokas A."/>
            <person name="Carro J."/>
            <person name="Camarero S."/>
            <person name="Ferreira P."/>
            <person name="Molpeceres G."/>
            <person name="Ruiz-Duenas F.J."/>
            <person name="Serrano A."/>
            <person name="Henrissat B."/>
            <person name="Drula E."/>
            <person name="Hughes K.W."/>
            <person name="Mata J.L."/>
            <person name="Ishikawa N.K."/>
            <person name="Vargas-Isla R."/>
            <person name="Ushijima S."/>
            <person name="Smith C.A."/>
            <person name="Ahrendt S."/>
            <person name="Andreopoulos W."/>
            <person name="He G."/>
            <person name="Labutti K."/>
            <person name="Lipzen A."/>
            <person name="Ng V."/>
            <person name="Riley R."/>
            <person name="Sandor L."/>
            <person name="Barry K."/>
            <person name="Martinez A.T."/>
            <person name="Xiao Y."/>
            <person name="Gibbons J.G."/>
            <person name="Terashima K."/>
            <person name="Grigoriev I.V."/>
            <person name="Hibbett D.S."/>
        </authorList>
    </citation>
    <scope>NUCLEOTIDE SEQUENCE</scope>
    <source>
        <strain evidence="6">RHP3577 ss4</strain>
    </source>
</reference>
<dbReference type="InterPro" id="IPR010255">
    <property type="entry name" value="Haem_peroxidase_sf"/>
</dbReference>
<evidence type="ECO:0000256" key="5">
    <source>
        <dbReference type="ARBA" id="ARBA00023004"/>
    </source>
</evidence>
<dbReference type="InterPro" id="IPR019791">
    <property type="entry name" value="Haem_peroxidase_animal"/>
</dbReference>
<protein>
    <submittedName>
        <fullName evidence="6">Heme peroxidase</fullName>
    </submittedName>
</protein>